<dbReference type="EMBL" id="JBHLUU010000028">
    <property type="protein sequence ID" value="MFC0475592.1"/>
    <property type="molecule type" value="Genomic_DNA"/>
</dbReference>
<keyword evidence="1" id="KW-0472">Membrane</keyword>
<proteinExistence type="predicted"/>
<evidence type="ECO:0000313" key="2">
    <source>
        <dbReference type="EMBL" id="MFC0475592.1"/>
    </source>
</evidence>
<gene>
    <name evidence="2" type="ORF">ACFFHF_10060</name>
</gene>
<sequence length="364" mass="41945">MNSFENIISNIYCFLQGISIESVQYLGWISAIVAALLALTTIVFSQQNDKVVQMSIDLAREIKLNALEENIIFPEITKKFNKVISLLQNQRVYKQTLVLFSITSFFGLILWIISGVGYFLDMKTAPDKILVLFSTILLCLPLFFLPFIIMNFNKEAPIELNKFKRFGLDSIIEFFNFNEKIKTDTIFKEMLSTKILIGIDNKKKIYIKLMNEIPVTDFAVVIVLGKSNNDKLTFRLTSKGKKELSDKHTLLPNDKNSFEGLFEFMATSLSRYNEIYITSLSGDAKAVFKLNKVSTEENKILFSLNAFEKNKSFIKPVLDKLGHKYDTLSLKTQDKNFVYFLSRSGKSNWFKNKLIKMYVEKIKD</sequence>
<comment type="caution">
    <text evidence="2">The sequence shown here is derived from an EMBL/GenBank/DDBJ whole genome shotgun (WGS) entry which is preliminary data.</text>
</comment>
<accession>A0ABV6KRF2</accession>
<keyword evidence="1" id="KW-1133">Transmembrane helix</keyword>
<feature type="transmembrane region" description="Helical" evidence="1">
    <location>
        <begin position="97"/>
        <end position="120"/>
    </location>
</feature>
<keyword evidence="3" id="KW-1185">Reference proteome</keyword>
<protein>
    <submittedName>
        <fullName evidence="2">Uncharacterized protein</fullName>
    </submittedName>
</protein>
<organism evidence="2 3">
    <name type="scientific">Robertmurraya beringensis</name>
    <dbReference type="NCBI Taxonomy" id="641660"/>
    <lineage>
        <taxon>Bacteria</taxon>
        <taxon>Bacillati</taxon>
        <taxon>Bacillota</taxon>
        <taxon>Bacilli</taxon>
        <taxon>Bacillales</taxon>
        <taxon>Bacillaceae</taxon>
        <taxon>Robertmurraya</taxon>
    </lineage>
</organism>
<evidence type="ECO:0000256" key="1">
    <source>
        <dbReference type="SAM" id="Phobius"/>
    </source>
</evidence>
<feature type="transmembrane region" description="Helical" evidence="1">
    <location>
        <begin position="25"/>
        <end position="44"/>
    </location>
</feature>
<reference evidence="2 3" key="1">
    <citation type="submission" date="2024-09" db="EMBL/GenBank/DDBJ databases">
        <authorList>
            <person name="Sun Q."/>
            <person name="Mori K."/>
        </authorList>
    </citation>
    <scope>NUCLEOTIDE SEQUENCE [LARGE SCALE GENOMIC DNA]</scope>
    <source>
        <strain evidence="2 3">CGMCC 1.9126</strain>
    </source>
</reference>
<feature type="transmembrane region" description="Helical" evidence="1">
    <location>
        <begin position="132"/>
        <end position="152"/>
    </location>
</feature>
<name>A0ABV6KRF2_9BACI</name>
<evidence type="ECO:0000313" key="3">
    <source>
        <dbReference type="Proteomes" id="UP001589738"/>
    </source>
</evidence>
<dbReference type="Proteomes" id="UP001589738">
    <property type="component" value="Unassembled WGS sequence"/>
</dbReference>
<keyword evidence="1" id="KW-0812">Transmembrane</keyword>